<feature type="transmembrane region" description="Helical" evidence="7">
    <location>
        <begin position="94"/>
        <end position="115"/>
    </location>
</feature>
<accession>A0A0H3CBB7</accession>
<dbReference type="PANTHER" id="PTHR43066:SF26">
    <property type="entry name" value="RHOMBOID PROTEASE GLPG"/>
    <property type="match status" value="1"/>
</dbReference>
<keyword evidence="3" id="KW-0997">Cell inner membrane</keyword>
<comment type="subcellular location">
    <subcellularLocation>
        <location evidence="1">Membrane</location>
        <topology evidence="1">Multi-pass membrane protein</topology>
    </subcellularLocation>
</comment>
<keyword evidence="5 7" id="KW-1133">Transmembrane helix</keyword>
<dbReference type="HOGENOM" id="CLU_055068_5_0_5"/>
<dbReference type="InterPro" id="IPR035952">
    <property type="entry name" value="Rhomboid-like_sf"/>
</dbReference>
<dbReference type="RefSeq" id="YP_002518083.1">
    <property type="nucleotide sequence ID" value="NC_011916.1"/>
</dbReference>
<dbReference type="Proteomes" id="UP000001364">
    <property type="component" value="Chromosome"/>
</dbReference>
<feature type="transmembrane region" description="Helical" evidence="7">
    <location>
        <begin position="54"/>
        <end position="82"/>
    </location>
</feature>
<evidence type="ECO:0000256" key="6">
    <source>
        <dbReference type="ARBA" id="ARBA00023136"/>
    </source>
</evidence>
<dbReference type="GeneID" id="7330870"/>
<dbReference type="Pfam" id="PF01694">
    <property type="entry name" value="Rhomboid"/>
    <property type="match status" value="1"/>
</dbReference>
<gene>
    <name evidence="9" type="ordered locus">CCNA_02710</name>
</gene>
<proteinExistence type="predicted"/>
<evidence type="ECO:0000259" key="8">
    <source>
        <dbReference type="Pfam" id="PF01694"/>
    </source>
</evidence>
<evidence type="ECO:0000313" key="9">
    <source>
        <dbReference type="EMBL" id="ACL96175.1"/>
    </source>
</evidence>
<evidence type="ECO:0000256" key="7">
    <source>
        <dbReference type="SAM" id="Phobius"/>
    </source>
</evidence>
<dbReference type="EMBL" id="CP001340">
    <property type="protein sequence ID" value="ACL96175.1"/>
    <property type="molecule type" value="Genomic_DNA"/>
</dbReference>
<keyword evidence="4 7" id="KW-0812">Transmembrane</keyword>
<keyword evidence="6 7" id="KW-0472">Membrane</keyword>
<feature type="transmembrane region" description="Helical" evidence="7">
    <location>
        <begin position="160"/>
        <end position="183"/>
    </location>
</feature>
<feature type="transmembrane region" description="Helical" evidence="7">
    <location>
        <begin position="12"/>
        <end position="34"/>
    </location>
</feature>
<dbReference type="OrthoDB" id="9797190at2"/>
<reference evidence="9 10" key="1">
    <citation type="journal article" date="2010" name="J. Bacteriol.">
        <title>The genetic basis of laboratory adaptation in Caulobacter crescentus.</title>
        <authorList>
            <person name="Marks M.E."/>
            <person name="Castro-Rojas C.M."/>
            <person name="Teiling C."/>
            <person name="Du L."/>
            <person name="Kapatral V."/>
            <person name="Walunas T.L."/>
            <person name="Crosson S."/>
        </authorList>
    </citation>
    <scope>NUCLEOTIDE SEQUENCE [LARGE SCALE GENOMIC DNA]</scope>
    <source>
        <strain evidence="10">NA1000 / CB15N</strain>
    </source>
</reference>
<evidence type="ECO:0000256" key="5">
    <source>
        <dbReference type="ARBA" id="ARBA00022989"/>
    </source>
</evidence>
<evidence type="ECO:0000256" key="3">
    <source>
        <dbReference type="ARBA" id="ARBA00022519"/>
    </source>
</evidence>
<dbReference type="SUPFAM" id="SSF144091">
    <property type="entry name" value="Rhomboid-like"/>
    <property type="match status" value="1"/>
</dbReference>
<keyword evidence="9" id="KW-0645">Protease</keyword>
<keyword evidence="10" id="KW-1185">Reference proteome</keyword>
<dbReference type="Gene3D" id="1.20.1540.10">
    <property type="entry name" value="Rhomboid-like"/>
    <property type="match status" value="1"/>
</dbReference>
<dbReference type="InterPro" id="IPR022764">
    <property type="entry name" value="Peptidase_S54_rhomboid_dom"/>
</dbReference>
<keyword evidence="2" id="KW-1003">Cell membrane</keyword>
<feature type="transmembrane region" description="Helical" evidence="7">
    <location>
        <begin position="189"/>
        <end position="208"/>
    </location>
</feature>
<evidence type="ECO:0000256" key="1">
    <source>
        <dbReference type="ARBA" id="ARBA00004141"/>
    </source>
</evidence>
<keyword evidence="9" id="KW-0378">Hydrolase</keyword>
<dbReference type="GO" id="GO:0016020">
    <property type="term" value="C:membrane"/>
    <property type="evidence" value="ECO:0007669"/>
    <property type="project" value="UniProtKB-SubCell"/>
</dbReference>
<dbReference type="PANTHER" id="PTHR43066">
    <property type="entry name" value="RHOMBOID-RELATED PROTEIN"/>
    <property type="match status" value="1"/>
</dbReference>
<dbReference type="GO" id="GO:0006508">
    <property type="term" value="P:proteolysis"/>
    <property type="evidence" value="ECO:0007669"/>
    <property type="project" value="UniProtKB-KW"/>
</dbReference>
<dbReference type="PATRIC" id="fig|565050.3.peg.2656"/>
<protein>
    <submittedName>
        <fullName evidence="9">Rhomboid family protease</fullName>
    </submittedName>
</protein>
<organism evidence="9 10">
    <name type="scientific">Caulobacter vibrioides (strain NA1000 / CB15N)</name>
    <name type="common">Caulobacter crescentus</name>
    <dbReference type="NCBI Taxonomy" id="565050"/>
    <lineage>
        <taxon>Bacteria</taxon>
        <taxon>Pseudomonadati</taxon>
        <taxon>Pseudomonadota</taxon>
        <taxon>Alphaproteobacteria</taxon>
        <taxon>Caulobacterales</taxon>
        <taxon>Caulobacteraceae</taxon>
        <taxon>Caulobacter</taxon>
    </lineage>
</organism>
<dbReference type="GO" id="GO:0004252">
    <property type="term" value="F:serine-type endopeptidase activity"/>
    <property type="evidence" value="ECO:0007669"/>
    <property type="project" value="InterPro"/>
</dbReference>
<dbReference type="SMR" id="A0A0H3CBB7"/>
<name>A0A0H3CBB7_CAUVN</name>
<evidence type="ECO:0000313" key="10">
    <source>
        <dbReference type="Proteomes" id="UP000001364"/>
    </source>
</evidence>
<feature type="domain" description="Peptidase S54 rhomboid" evidence="8">
    <location>
        <begin position="52"/>
        <end position="201"/>
    </location>
</feature>
<dbReference type="PhylomeDB" id="A0A0H3CBB7"/>
<dbReference type="AlphaFoldDB" id="A0A0H3CBB7"/>
<sequence length="218" mass="22444">MDQPQRPEPILNAPWPALLVAAAVIIPHLLLQGASQEVIYSLALVPREFWEGRWTGAVTMLFVHGGWIHAIMNAAFGLAFGAPVSRVLGLNVRGGGIFCLFYLVCGVIAGVGFAAIHPEGMSPVVGASGAIAGLMGAAARTMDSAPGQLGPMFGPRVISLGLGWLVVNLVLAVTGSLLTMGAGGVAWEAHLIGFAVGVLLIGPFARWAGPSAQIADPH</sequence>
<evidence type="ECO:0000256" key="2">
    <source>
        <dbReference type="ARBA" id="ARBA00022475"/>
    </source>
</evidence>
<evidence type="ECO:0000256" key="4">
    <source>
        <dbReference type="ARBA" id="ARBA00022692"/>
    </source>
</evidence>
<dbReference type="KEGG" id="ccs:CCNA_02710"/>
<dbReference type="RefSeq" id="WP_010920480.1">
    <property type="nucleotide sequence ID" value="NC_011916.1"/>
</dbReference>